<dbReference type="RefSeq" id="WP_135056682.1">
    <property type="nucleotide sequence ID" value="NZ_JADGLC010000014.1"/>
</dbReference>
<dbReference type="EMBL" id="SPPA01000014">
    <property type="protein sequence ID" value="TFV10078.1"/>
    <property type="molecule type" value="Genomic_DNA"/>
</dbReference>
<accession>A0A4Y9JX45</accession>
<proteinExistence type="predicted"/>
<evidence type="ECO:0000256" key="1">
    <source>
        <dbReference type="SAM" id="SignalP"/>
    </source>
</evidence>
<comment type="caution">
    <text evidence="3">The sequence shown here is derived from an EMBL/GenBank/DDBJ whole genome shotgun (WGS) entry which is preliminary data.</text>
</comment>
<evidence type="ECO:0000313" key="3">
    <source>
        <dbReference type="EMBL" id="TFV10078.1"/>
    </source>
</evidence>
<dbReference type="PANTHER" id="PTHR40446">
    <property type="entry name" value="N-ACETYLGLUCOSAMINE-1-PHOSPHODIESTER ALPHA-N-ACETYLGLUCOSAMINIDASE"/>
    <property type="match status" value="1"/>
</dbReference>
<dbReference type="InterPro" id="IPR018711">
    <property type="entry name" value="NAGPA"/>
</dbReference>
<evidence type="ECO:0000313" key="4">
    <source>
        <dbReference type="Proteomes" id="UP000297396"/>
    </source>
</evidence>
<dbReference type="GO" id="GO:0016798">
    <property type="term" value="F:hydrolase activity, acting on glycosyl bonds"/>
    <property type="evidence" value="ECO:0007669"/>
    <property type="project" value="UniProtKB-KW"/>
</dbReference>
<keyword evidence="1" id="KW-0732">Signal</keyword>
<dbReference type="Proteomes" id="UP000297396">
    <property type="component" value="Unassembled WGS sequence"/>
</dbReference>
<feature type="signal peptide" evidence="1">
    <location>
        <begin position="1"/>
        <end position="26"/>
    </location>
</feature>
<sequence length="263" mass="29864">MFFNRILRHFIIAACVYCSFNPPASAQNHTQCIQTTTQDRYIHIAKIDLRCPQLELIGSQSVDKGTTVSAFAAKYQTNIAINANFYWKDFTPIGLVITDYKKISKYGDVRARVVFACDDQNHCMIEPKNQVAKINPKWRIAISGWHYYNTKTGKFECAASDKIGCSQSIFFDKHPRTMLGLDEKRQLLYLVVVEGRQLAFRGMTLDELAQLAERLTLTAAINLDGGGSSTMVLDRKRLSDLPFLQTQERAVSNHFGVKLKRDQ</sequence>
<feature type="domain" description="Phosphodiester glycosidase" evidence="2">
    <location>
        <begin position="76"/>
        <end position="257"/>
    </location>
</feature>
<name>A0A4Y9JX45_9PAST</name>
<keyword evidence="3" id="KW-0326">Glycosidase</keyword>
<dbReference type="OrthoDB" id="9809781at2"/>
<dbReference type="PANTHER" id="PTHR40446:SF2">
    <property type="entry name" value="N-ACETYLGLUCOSAMINE-1-PHOSPHODIESTER ALPHA-N-ACETYLGLUCOSAMINIDASE"/>
    <property type="match status" value="1"/>
</dbReference>
<gene>
    <name evidence="3" type="ORF">E4T80_07220</name>
</gene>
<feature type="chain" id="PRO_5021484093" evidence="1">
    <location>
        <begin position="27"/>
        <end position="263"/>
    </location>
</feature>
<reference evidence="3 4" key="1">
    <citation type="submission" date="2019-03" db="EMBL/GenBank/DDBJ databases">
        <title>Diversity of the mouse oral microbiome.</title>
        <authorList>
            <person name="Joseph S."/>
            <person name="Aduse-Opoku J."/>
            <person name="Curtis M."/>
            <person name="Wade W."/>
            <person name="Hashim A."/>
        </authorList>
    </citation>
    <scope>NUCLEOTIDE SEQUENCE [LARGE SCALE GENOMIC DNA]</scope>
    <source>
        <strain evidence="3 4">WT12</strain>
    </source>
</reference>
<protein>
    <submittedName>
        <fullName evidence="3">Phosphodiester glycosidase family protein</fullName>
    </submittedName>
</protein>
<dbReference type="AlphaFoldDB" id="A0A4Y9JX45"/>
<organism evidence="3 4">
    <name type="scientific">Muribacter muris</name>
    <dbReference type="NCBI Taxonomy" id="67855"/>
    <lineage>
        <taxon>Bacteria</taxon>
        <taxon>Pseudomonadati</taxon>
        <taxon>Pseudomonadota</taxon>
        <taxon>Gammaproteobacteria</taxon>
        <taxon>Pasteurellales</taxon>
        <taxon>Pasteurellaceae</taxon>
        <taxon>Muribacter</taxon>
    </lineage>
</organism>
<evidence type="ECO:0000259" key="2">
    <source>
        <dbReference type="Pfam" id="PF09992"/>
    </source>
</evidence>
<keyword evidence="3" id="KW-0378">Hydrolase</keyword>
<dbReference type="Pfam" id="PF09992">
    <property type="entry name" value="NAGPA"/>
    <property type="match status" value="1"/>
</dbReference>